<keyword evidence="4" id="KW-0732">Signal</keyword>
<dbReference type="Proteomes" id="UP000282322">
    <property type="component" value="Unassembled WGS sequence"/>
</dbReference>
<feature type="domain" description="Solute-binding protein family 5" evidence="5">
    <location>
        <begin position="95"/>
        <end position="485"/>
    </location>
</feature>
<evidence type="ECO:0000256" key="3">
    <source>
        <dbReference type="ARBA" id="ARBA00022448"/>
    </source>
</evidence>
<evidence type="ECO:0000256" key="4">
    <source>
        <dbReference type="ARBA" id="ARBA00022729"/>
    </source>
</evidence>
<evidence type="ECO:0000313" key="6">
    <source>
        <dbReference type="EMBL" id="RRJ30092.1"/>
    </source>
</evidence>
<dbReference type="SUPFAM" id="SSF53850">
    <property type="entry name" value="Periplasmic binding protein-like II"/>
    <property type="match status" value="1"/>
</dbReference>
<name>A0A3P3R9E7_9EURY</name>
<dbReference type="PANTHER" id="PTHR30290">
    <property type="entry name" value="PERIPLASMIC BINDING COMPONENT OF ABC TRANSPORTER"/>
    <property type="match status" value="1"/>
</dbReference>
<dbReference type="Gene3D" id="3.40.190.10">
    <property type="entry name" value="Periplasmic binding protein-like II"/>
    <property type="match status" value="1"/>
</dbReference>
<comment type="caution">
    <text evidence="6">The sequence shown here is derived from an EMBL/GenBank/DDBJ whole genome shotgun (WGS) entry which is preliminary data.</text>
</comment>
<proteinExistence type="inferred from homology"/>
<dbReference type="Pfam" id="PF00496">
    <property type="entry name" value="SBP_bac_5"/>
    <property type="match status" value="1"/>
</dbReference>
<keyword evidence="3" id="KW-0813">Transport</keyword>
<accession>A0A3P3R9E7</accession>
<organism evidence="6 7">
    <name type="scientific">Halocatena pleomorpha</name>
    <dbReference type="NCBI Taxonomy" id="1785090"/>
    <lineage>
        <taxon>Archaea</taxon>
        <taxon>Methanobacteriati</taxon>
        <taxon>Methanobacteriota</taxon>
        <taxon>Stenosarchaea group</taxon>
        <taxon>Halobacteria</taxon>
        <taxon>Halobacteriales</taxon>
        <taxon>Natronomonadaceae</taxon>
        <taxon>Halocatena</taxon>
    </lineage>
</organism>
<evidence type="ECO:0000259" key="5">
    <source>
        <dbReference type="Pfam" id="PF00496"/>
    </source>
</evidence>
<dbReference type="InterPro" id="IPR039424">
    <property type="entry name" value="SBP_5"/>
</dbReference>
<comment type="subcellular location">
    <subcellularLocation>
        <location evidence="1">Cell envelope</location>
    </subcellularLocation>
</comment>
<dbReference type="RefSeq" id="WP_124955165.1">
    <property type="nucleotide sequence ID" value="NZ_RRCH01000023.1"/>
</dbReference>
<dbReference type="GO" id="GO:0015833">
    <property type="term" value="P:peptide transport"/>
    <property type="evidence" value="ECO:0007669"/>
    <property type="project" value="TreeGrafter"/>
</dbReference>
<dbReference type="AlphaFoldDB" id="A0A3P3R9E7"/>
<dbReference type="InterPro" id="IPR006311">
    <property type="entry name" value="TAT_signal"/>
</dbReference>
<evidence type="ECO:0000256" key="2">
    <source>
        <dbReference type="ARBA" id="ARBA00005695"/>
    </source>
</evidence>
<dbReference type="PROSITE" id="PS51318">
    <property type="entry name" value="TAT"/>
    <property type="match status" value="1"/>
</dbReference>
<dbReference type="OrthoDB" id="233597at2157"/>
<keyword evidence="7" id="KW-1185">Reference proteome</keyword>
<dbReference type="InterPro" id="IPR000914">
    <property type="entry name" value="SBP_5_dom"/>
</dbReference>
<comment type="similarity">
    <text evidence="2">Belongs to the bacterial solute-binding protein 5 family.</text>
</comment>
<gene>
    <name evidence="6" type="ORF">EIK79_10940</name>
</gene>
<sequence>MPNSTDRHNSVPTRRDVLKAGVAGGVALVAGCSSSNNNANGGNTSRFTYFDPVGDPPSQRHFNPWNPSQSAAWHPGANVFDRLAVHSPASNESFPIIANNWTMPDKTTLETELSDQWTWHNGDPVVAQDWAMQWEMEMAITSSGDGSSTTPMKSIEVVDDHFLRIQLNTELSEIYAVQNTIAYYHGDIGRGIFTKHDDDQWSEWHDRLLNSEGDELTSVIEEVTTTSYPSLDKGIGQGPFQISEVGDDTVLMKKYEDHPRAGDINFDEFELWVPGDVSERVQPYANGIVDAVPGGYPIQKNKRNKLPESHSLYRQKRTANSLFCFNNGHGVEGYDSAVQNANVRKAICHVFDKQQTKGLLQGVQQLFDGPPCRVPGPMIKEGKHPATEWIKDFPRYGQNDTKRATQLLRQAGYERANGEWLTPDGERFEISILNPAEQKHFQVLIQNLKDFGIAVNAENVDTATLDARRQNGEYDIIPDGSSANGAFAMWSPGLVVDWIQSLTNYKPEAEIPMPVGDPNGSSGTKTINVADHINQWMTTDDQKYHKELTWWWNQTLPEYEALYEVDAGALNTANFEFNNVPDAIVSGVDDAAYISLKLEEGTLRYKG</sequence>
<dbReference type="Gene3D" id="3.10.105.10">
    <property type="entry name" value="Dipeptide-binding Protein, Domain 3"/>
    <property type="match status" value="1"/>
</dbReference>
<dbReference type="EMBL" id="RRCH01000023">
    <property type="protein sequence ID" value="RRJ30092.1"/>
    <property type="molecule type" value="Genomic_DNA"/>
</dbReference>
<dbReference type="GO" id="GO:1904680">
    <property type="term" value="F:peptide transmembrane transporter activity"/>
    <property type="evidence" value="ECO:0007669"/>
    <property type="project" value="TreeGrafter"/>
</dbReference>
<dbReference type="PROSITE" id="PS51257">
    <property type="entry name" value="PROKAR_LIPOPROTEIN"/>
    <property type="match status" value="1"/>
</dbReference>
<dbReference type="PANTHER" id="PTHR30290:SF10">
    <property type="entry name" value="PERIPLASMIC OLIGOPEPTIDE-BINDING PROTEIN-RELATED"/>
    <property type="match status" value="1"/>
</dbReference>
<evidence type="ECO:0000256" key="1">
    <source>
        <dbReference type="ARBA" id="ARBA00004196"/>
    </source>
</evidence>
<reference evidence="6 7" key="1">
    <citation type="submission" date="2018-11" db="EMBL/GenBank/DDBJ databases">
        <title>Taxonoimc description of Halomarina strain SPP-AMP-1.</title>
        <authorList>
            <person name="Pal Y."/>
            <person name="Srinivasana K."/>
            <person name="Verma A."/>
            <person name="Kumar P."/>
        </authorList>
    </citation>
    <scope>NUCLEOTIDE SEQUENCE [LARGE SCALE GENOMIC DNA]</scope>
    <source>
        <strain evidence="6 7">SPP-AMP-1</strain>
    </source>
</reference>
<protein>
    <submittedName>
        <fullName evidence="6">ABC transporter substrate-binding protein</fullName>
    </submittedName>
</protein>
<evidence type="ECO:0000313" key="7">
    <source>
        <dbReference type="Proteomes" id="UP000282322"/>
    </source>
</evidence>